<comment type="caution">
    <text evidence="3">The sequence shown here is derived from an EMBL/GenBank/DDBJ whole genome shotgun (WGS) entry which is preliminary data.</text>
</comment>
<protein>
    <submittedName>
        <fullName evidence="3">ABC-type uncharacterized transport system permease subunit</fullName>
    </submittedName>
</protein>
<dbReference type="Pfam" id="PF01578">
    <property type="entry name" value="Cytochrom_C_asm"/>
    <property type="match status" value="1"/>
</dbReference>
<evidence type="ECO:0000313" key="3">
    <source>
        <dbReference type="EMBL" id="TCN87943.1"/>
    </source>
</evidence>
<dbReference type="PANTHER" id="PTHR38034">
    <property type="entry name" value="INNER MEMBRANE PROTEIN YPJD"/>
    <property type="match status" value="1"/>
</dbReference>
<dbReference type="RefSeq" id="WP_133038054.1">
    <property type="nucleotide sequence ID" value="NZ_SLWF01000004.1"/>
</dbReference>
<gene>
    <name evidence="3" type="ORF">EDC91_10475</name>
</gene>
<dbReference type="InterPro" id="IPR002541">
    <property type="entry name" value="Cyt_c_assembly"/>
</dbReference>
<feature type="transmembrane region" description="Helical" evidence="1">
    <location>
        <begin position="235"/>
        <end position="253"/>
    </location>
</feature>
<evidence type="ECO:0000259" key="2">
    <source>
        <dbReference type="Pfam" id="PF01578"/>
    </source>
</evidence>
<feature type="domain" description="Cytochrome c assembly protein" evidence="2">
    <location>
        <begin position="35"/>
        <end position="260"/>
    </location>
</feature>
<sequence length="262" mass="28940">MVILPAVAMVFYAVALILVTSRLFHPEGPNRKLVTIFAAIGVVLHAFALYPAIFTDHGQNFSLTNVISMVCWIIALTFTIVMPHIKVIVLVPVVFACSIIGVALLWLVPPQYILHFGQHPEVLVHVVLSLMAYSTLLIAALYAVQLMFIQNKLKKKQPLMTHAVPPLLTVEKQLYHLVIIGLILLSLALATGFIFMDTMFASGQGHKAVLSIIAWFVYIAMLWQQYTVGCRIKTAVVYTISGAVLLSLAYFGARAVKELILN</sequence>
<dbReference type="PANTHER" id="PTHR38034:SF1">
    <property type="entry name" value="INNER MEMBRANE PROTEIN YPJD"/>
    <property type="match status" value="1"/>
</dbReference>
<dbReference type="GO" id="GO:0017004">
    <property type="term" value="P:cytochrome complex assembly"/>
    <property type="evidence" value="ECO:0007669"/>
    <property type="project" value="InterPro"/>
</dbReference>
<feature type="transmembrane region" description="Helical" evidence="1">
    <location>
        <begin position="6"/>
        <end position="24"/>
    </location>
</feature>
<feature type="transmembrane region" description="Helical" evidence="1">
    <location>
        <begin position="174"/>
        <end position="196"/>
    </location>
</feature>
<name>A0A4R2FFB0_9GAMM</name>
<dbReference type="GO" id="GO:0020037">
    <property type="term" value="F:heme binding"/>
    <property type="evidence" value="ECO:0007669"/>
    <property type="project" value="InterPro"/>
</dbReference>
<organism evidence="3 4">
    <name type="scientific">Shewanella fodinae</name>
    <dbReference type="NCBI Taxonomy" id="552357"/>
    <lineage>
        <taxon>Bacteria</taxon>
        <taxon>Pseudomonadati</taxon>
        <taxon>Pseudomonadota</taxon>
        <taxon>Gammaproteobacteria</taxon>
        <taxon>Alteromonadales</taxon>
        <taxon>Shewanellaceae</taxon>
        <taxon>Shewanella</taxon>
    </lineage>
</organism>
<dbReference type="Proteomes" id="UP000294832">
    <property type="component" value="Unassembled WGS sequence"/>
</dbReference>
<dbReference type="AlphaFoldDB" id="A0A4R2FFB0"/>
<feature type="transmembrane region" description="Helical" evidence="1">
    <location>
        <begin position="60"/>
        <end position="81"/>
    </location>
</feature>
<evidence type="ECO:0000313" key="4">
    <source>
        <dbReference type="Proteomes" id="UP000294832"/>
    </source>
</evidence>
<reference evidence="3 4" key="1">
    <citation type="submission" date="2019-03" db="EMBL/GenBank/DDBJ databases">
        <title>Freshwater and sediment microbial communities from various areas in North America, analyzing microbe dynamics in response to fracking.</title>
        <authorList>
            <person name="Lamendella R."/>
        </authorList>
    </citation>
    <scope>NUCLEOTIDE SEQUENCE [LARGE SCALE GENOMIC DNA]</scope>
    <source>
        <strain evidence="3 4">74A</strain>
    </source>
</reference>
<keyword evidence="4" id="KW-1185">Reference proteome</keyword>
<dbReference type="EMBL" id="SLWF01000004">
    <property type="protein sequence ID" value="TCN87943.1"/>
    <property type="molecule type" value="Genomic_DNA"/>
</dbReference>
<evidence type="ECO:0000256" key="1">
    <source>
        <dbReference type="SAM" id="Phobius"/>
    </source>
</evidence>
<feature type="transmembrane region" description="Helical" evidence="1">
    <location>
        <begin position="128"/>
        <end position="149"/>
    </location>
</feature>
<feature type="transmembrane region" description="Helical" evidence="1">
    <location>
        <begin position="208"/>
        <end position="223"/>
    </location>
</feature>
<keyword evidence="1" id="KW-0812">Transmembrane</keyword>
<proteinExistence type="predicted"/>
<keyword evidence="1" id="KW-1133">Transmembrane helix</keyword>
<accession>A0A4R2FFB0</accession>
<feature type="transmembrane region" description="Helical" evidence="1">
    <location>
        <begin position="33"/>
        <end position="54"/>
    </location>
</feature>
<dbReference type="InterPro" id="IPR052372">
    <property type="entry name" value="YpjD/HemX"/>
</dbReference>
<dbReference type="GO" id="GO:0005886">
    <property type="term" value="C:plasma membrane"/>
    <property type="evidence" value="ECO:0007669"/>
    <property type="project" value="TreeGrafter"/>
</dbReference>
<dbReference type="OrthoDB" id="9780793at2"/>
<feature type="transmembrane region" description="Helical" evidence="1">
    <location>
        <begin position="88"/>
        <end position="108"/>
    </location>
</feature>
<keyword evidence="1" id="KW-0472">Membrane</keyword>